<feature type="compositionally biased region" description="Gly residues" evidence="1">
    <location>
        <begin position="124"/>
        <end position="143"/>
    </location>
</feature>
<evidence type="ECO:0000313" key="3">
    <source>
        <dbReference type="EMBL" id="KDN36550.1"/>
    </source>
</evidence>
<dbReference type="InterPro" id="IPR009018">
    <property type="entry name" value="Signal_recog_particle_SRP9/14"/>
</dbReference>
<dbReference type="FunFam" id="3.30.720.10:FF:000008">
    <property type="entry name" value="Unplaced genomic scaffold supercont1.11, whole genome shotgun sequence"/>
    <property type="match status" value="1"/>
</dbReference>
<protein>
    <submittedName>
        <fullName evidence="3">Signal recognition particle, SRP9/SRP14 subunit</fullName>
    </submittedName>
</protein>
<dbReference type="GO" id="GO:0005786">
    <property type="term" value="C:signal recognition particle, endoplasmic reticulum targeting"/>
    <property type="evidence" value="ECO:0007669"/>
    <property type="project" value="TreeGrafter"/>
</dbReference>
<dbReference type="RefSeq" id="XP_013240088.1">
    <property type="nucleotide sequence ID" value="XM_013384634.1"/>
</dbReference>
<dbReference type="AlphaFoldDB" id="A0A066VD80"/>
<dbReference type="GO" id="GO:0006614">
    <property type="term" value="P:SRP-dependent cotranslational protein targeting to membrane"/>
    <property type="evidence" value="ECO:0007669"/>
    <property type="project" value="InterPro"/>
</dbReference>
<reference evidence="3 4" key="1">
    <citation type="submission" date="2014-05" db="EMBL/GenBank/DDBJ databases">
        <title>Draft genome sequence of a rare smut relative, Tilletiaria anomala UBC 951.</title>
        <authorList>
            <consortium name="DOE Joint Genome Institute"/>
            <person name="Toome M."/>
            <person name="Kuo A."/>
            <person name="Henrissat B."/>
            <person name="Lipzen A."/>
            <person name="Tritt A."/>
            <person name="Yoshinaga Y."/>
            <person name="Zane M."/>
            <person name="Barry K."/>
            <person name="Grigoriev I.V."/>
            <person name="Spatafora J.W."/>
            <person name="Aimea M.C."/>
        </authorList>
    </citation>
    <scope>NUCLEOTIDE SEQUENCE [LARGE SCALE GENOMIC DNA]</scope>
    <source>
        <strain evidence="3 4">UBC 951</strain>
    </source>
</reference>
<dbReference type="InterPro" id="IPR039432">
    <property type="entry name" value="SRP9_dom"/>
</dbReference>
<comment type="caution">
    <text evidence="3">The sequence shown here is derived from an EMBL/GenBank/DDBJ whole genome shotgun (WGS) entry which is preliminary data.</text>
</comment>
<feature type="domain" description="SRP9" evidence="2">
    <location>
        <begin position="4"/>
        <end position="70"/>
    </location>
</feature>
<name>A0A066VD80_TILAU</name>
<gene>
    <name evidence="3" type="ORF">K437DRAFT_260098</name>
</gene>
<dbReference type="OrthoDB" id="360923at2759"/>
<dbReference type="EMBL" id="JMSN01000165">
    <property type="protein sequence ID" value="KDN36550.1"/>
    <property type="molecule type" value="Genomic_DNA"/>
</dbReference>
<proteinExistence type="predicted"/>
<organism evidence="3 4">
    <name type="scientific">Tilletiaria anomala (strain ATCC 24038 / CBS 436.72 / UBC 951)</name>
    <dbReference type="NCBI Taxonomy" id="1037660"/>
    <lineage>
        <taxon>Eukaryota</taxon>
        <taxon>Fungi</taxon>
        <taxon>Dikarya</taxon>
        <taxon>Basidiomycota</taxon>
        <taxon>Ustilaginomycotina</taxon>
        <taxon>Exobasidiomycetes</taxon>
        <taxon>Georgefischeriales</taxon>
        <taxon>Tilletiariaceae</taxon>
        <taxon>Tilletiaria</taxon>
    </lineage>
</organism>
<dbReference type="InParanoid" id="A0A066VD80"/>
<dbReference type="HOGENOM" id="CLU_144337_0_0_1"/>
<feature type="compositionally biased region" description="Basic residues" evidence="1">
    <location>
        <begin position="144"/>
        <end position="153"/>
    </location>
</feature>
<accession>A0A066VD80</accession>
<dbReference type="Proteomes" id="UP000027361">
    <property type="component" value="Unassembled WGS sequence"/>
</dbReference>
<evidence type="ECO:0000259" key="2">
    <source>
        <dbReference type="Pfam" id="PF05486"/>
    </source>
</evidence>
<dbReference type="Gene3D" id="3.30.720.10">
    <property type="entry name" value="Signal recognition particle alu RNA binding heterodimer, srp9/1"/>
    <property type="match status" value="1"/>
</dbReference>
<dbReference type="InterPro" id="IPR039914">
    <property type="entry name" value="SRP9-like"/>
</dbReference>
<keyword evidence="4" id="KW-1185">Reference proteome</keyword>
<evidence type="ECO:0000313" key="4">
    <source>
        <dbReference type="Proteomes" id="UP000027361"/>
    </source>
</evidence>
<dbReference type="OMA" id="WPEYQSA"/>
<evidence type="ECO:0000256" key="1">
    <source>
        <dbReference type="SAM" id="MobiDB-lite"/>
    </source>
</evidence>
<dbReference type="GeneID" id="25265452"/>
<dbReference type="STRING" id="1037660.A0A066VD80"/>
<dbReference type="Pfam" id="PF05486">
    <property type="entry name" value="SRP9-21"/>
    <property type="match status" value="1"/>
</dbReference>
<sequence>MVYIKKWAEFQAQSIALYEASPARTRYVIRVRPSDEWLVLKVTDDVKTLKFKTRSSIILNRFEIFNRDMMAAIVGAELPSRIAAQKQKEQELAAAAEEAAKRAVTAAGAATVAVKEASGQAAAGSGGQGANTGGGAGGGGGGGGKKKKKKGKK</sequence>
<dbReference type="PANTHER" id="PTHR12834:SF12">
    <property type="entry name" value="SIGNAL RECOGNITION PARTICLE 9 KDA PROTEIN"/>
    <property type="match status" value="1"/>
</dbReference>
<feature type="region of interest" description="Disordered" evidence="1">
    <location>
        <begin position="118"/>
        <end position="153"/>
    </location>
</feature>
<dbReference type="SUPFAM" id="SSF54762">
    <property type="entry name" value="Signal recognition particle alu RNA binding heterodimer, SRP9/14"/>
    <property type="match status" value="1"/>
</dbReference>
<dbReference type="GO" id="GO:0008312">
    <property type="term" value="F:7S RNA binding"/>
    <property type="evidence" value="ECO:0007669"/>
    <property type="project" value="InterPro"/>
</dbReference>
<dbReference type="PANTHER" id="PTHR12834">
    <property type="entry name" value="SIGNAL RECOGNITION PARTICLE 9 KDA PROTEIN"/>
    <property type="match status" value="1"/>
</dbReference>